<keyword evidence="3" id="KW-1185">Reference proteome</keyword>
<feature type="compositionally biased region" description="Basic and acidic residues" evidence="1">
    <location>
        <begin position="1287"/>
        <end position="1301"/>
    </location>
</feature>
<keyword evidence="2" id="KW-0347">Helicase</keyword>
<organism evidence="2 3">
    <name type="scientific">Mobiluncus porci</name>
    <dbReference type="NCBI Taxonomy" id="2652278"/>
    <lineage>
        <taxon>Bacteria</taxon>
        <taxon>Bacillati</taxon>
        <taxon>Actinomycetota</taxon>
        <taxon>Actinomycetes</taxon>
        <taxon>Actinomycetales</taxon>
        <taxon>Actinomycetaceae</taxon>
        <taxon>Mobiluncus</taxon>
    </lineage>
</organism>
<dbReference type="GO" id="GO:0004386">
    <property type="term" value="F:helicase activity"/>
    <property type="evidence" value="ECO:0007669"/>
    <property type="project" value="UniProtKB-KW"/>
</dbReference>
<dbReference type="Proteomes" id="UP000442535">
    <property type="component" value="Unassembled WGS sequence"/>
</dbReference>
<keyword evidence="2" id="KW-0067">ATP-binding</keyword>
<feature type="compositionally biased region" description="Acidic residues" evidence="1">
    <location>
        <begin position="1327"/>
        <end position="1336"/>
    </location>
</feature>
<evidence type="ECO:0000313" key="3">
    <source>
        <dbReference type="Proteomes" id="UP000442535"/>
    </source>
</evidence>
<reference evidence="2 3" key="1">
    <citation type="submission" date="2019-08" db="EMBL/GenBank/DDBJ databases">
        <title>In-depth cultivation of the pig gut microbiome towards novel bacterial diversity and tailored functional studies.</title>
        <authorList>
            <person name="Wylensek D."/>
            <person name="Hitch T.C.A."/>
            <person name="Clavel T."/>
        </authorList>
    </citation>
    <scope>NUCLEOTIDE SEQUENCE [LARGE SCALE GENOMIC DNA]</scope>
    <source>
        <strain evidence="2 3">RF-GAM-744-WT-7</strain>
    </source>
</reference>
<evidence type="ECO:0000313" key="2">
    <source>
        <dbReference type="EMBL" id="MST49728.1"/>
    </source>
</evidence>
<evidence type="ECO:0000256" key="1">
    <source>
        <dbReference type="SAM" id="MobiDB-lite"/>
    </source>
</evidence>
<gene>
    <name evidence="2" type="ORF">FYJ63_05690</name>
</gene>
<feature type="region of interest" description="Disordered" evidence="1">
    <location>
        <begin position="1287"/>
        <end position="1362"/>
    </location>
</feature>
<keyword evidence="2" id="KW-0547">Nucleotide-binding</keyword>
<name>A0A7K0K2T3_9ACTO</name>
<protein>
    <submittedName>
        <fullName evidence="2">DNA helicase</fullName>
    </submittedName>
</protein>
<dbReference type="EMBL" id="VUMY01000008">
    <property type="protein sequence ID" value="MST49728.1"/>
    <property type="molecule type" value="Genomic_DNA"/>
</dbReference>
<proteinExistence type="predicted"/>
<keyword evidence="2" id="KW-0378">Hydrolase</keyword>
<sequence length="1422" mass="155426">MPLGKYRGAVESEPKEVDVVTEALEPVRLDPVASRIEQWATEANQAPGGNALRDIDALEYLLDLTGSHPAGMAQLYGGRVTKLSALIRDTAAFASARSVLSKIDQEKQTSLARFGLYPTYLVMGVASWTQLPPFREEERGTRPDLSHFKLQHFNLPVLLRPLELEANGNDFTLKMGGALMLNPVLEHVFQQREVDFEPQKLWETSGGETGFDFQPALQMLRDLGQSHIPGFDLKENLLVANLGVSGAVLAADWHQVSAMALENPLVRAFAGDKTASAKLLEPLPETPPFDRDPDVERGIGDLDVSQARVIELVASGRSIFVEVPPGAPGSATIEAILADGAASGKQICYVPGVRRLGKAVLGGLKRSRLSDYVLDLTGSSEWRSSLRDQLLSAPANSQVNSPVPVEELARAHAKLRAIREKLYGYTERLHRVRQPWGVSAYTALQALADLTSAKPGPRTKVKLSLSNDEQFTPAGRERIKKLLDKAKQAGMLDPSLETSPWRSVVLSTEVDATDAVSRVHDLAEGKLAKLRRELDTVSDQTGLVFPETLNAWKEQLGMLDGVAEILETFQPEVFEKSAADMVIATATSRWRQARSLPMKGKDRRALVKQARDLLRPGATSRNLHEDLVNVQSYRDLWRRHAVPGAWPRVPENLAEIKELSEEIFVQIKAIEPIIAQADGSKGQEPEAMALSELDTLLNRLDSTSDQTRQMPAQVQLLKEIQEEGLEPLLEDLRERKVDPDLVPAELDLAWWSTVLTAIFKSDQNLAGTDGAAVREMVTSLRALELAHIESLPYPVAQAISLRANQTLASNPEIAGLLQEVLVSSEASELGNFSRLVPLVKILRPIWALSPFVAGQLYGSEPIDLLVLDHLDHLSLSQVMPLVARAKQLVVSGDSHRGWGGFTKAAAGTLPAVSLRSDLGELPEQVAAFLAGHGYEDTVVPVPSPRPASLVNLHLVPEAQAPLSRDQSMVMSRSEIHQVVELCLNHALNRPSQSLAVVCFNAAAVPRIRKALADARVKIPQAQSFFSHPSGRPAVEPFVVVDSTQVAGLRRDVIILSLGMSKTPQGRVQLHFGPISGPSGVAHVVGSLEAVRQRLEIVSAFKAEEVDLKKVDSAGGKMLVELLESAGEPEGMARALTTPESFESEPDRLLVDLAERLWRQGLTVVPRFGLPDGIQIPLAIGHADLPSELLVAVLTDDENYVSEPSLRRRERLWPARLEAAGWKVITCYTNEVFADPQAQAQRVFHGLSNALNARKSQLSIPIIATPHFETDPEEGADSFADVFGTGEKQKDVAREDKSKENLESSGGLPVDEKPQSGTFGKENSGSEGLEESEELDSDSSGPARLHLVKKERGPRPPIAKGLPLAAYGDDQLDELLEWICSDDVERSEDEQVEELRRELEVSKRGAQVDAVLRHVVQRRNAAL</sequence>
<comment type="caution">
    <text evidence="2">The sequence shown here is derived from an EMBL/GenBank/DDBJ whole genome shotgun (WGS) entry which is preliminary data.</text>
</comment>
<accession>A0A7K0K2T3</accession>
<dbReference type="RefSeq" id="WP_154544651.1">
    <property type="nucleotide sequence ID" value="NZ_VUMY01000008.1"/>
</dbReference>